<dbReference type="AlphaFoldDB" id="A0A2G9U4W8"/>
<evidence type="ECO:0000313" key="2">
    <source>
        <dbReference type="Proteomes" id="UP000230423"/>
    </source>
</evidence>
<accession>A0A2G9U4W8</accession>
<proteinExistence type="predicted"/>
<name>A0A2G9U4W8_TELCI</name>
<dbReference type="OrthoDB" id="5806018at2759"/>
<reference evidence="1 2" key="1">
    <citation type="submission" date="2015-09" db="EMBL/GenBank/DDBJ databases">
        <title>Draft genome of the parasitic nematode Teladorsagia circumcincta isolate WARC Sus (inbred).</title>
        <authorList>
            <person name="Mitreva M."/>
        </authorList>
    </citation>
    <scope>NUCLEOTIDE SEQUENCE [LARGE SCALE GENOMIC DNA]</scope>
    <source>
        <strain evidence="1 2">S</strain>
    </source>
</reference>
<organism evidence="1 2">
    <name type="scientific">Teladorsagia circumcincta</name>
    <name type="common">Brown stomach worm</name>
    <name type="synonym">Ostertagia circumcincta</name>
    <dbReference type="NCBI Taxonomy" id="45464"/>
    <lineage>
        <taxon>Eukaryota</taxon>
        <taxon>Metazoa</taxon>
        <taxon>Ecdysozoa</taxon>
        <taxon>Nematoda</taxon>
        <taxon>Chromadorea</taxon>
        <taxon>Rhabditida</taxon>
        <taxon>Rhabditina</taxon>
        <taxon>Rhabditomorpha</taxon>
        <taxon>Strongyloidea</taxon>
        <taxon>Trichostrongylidae</taxon>
        <taxon>Teladorsagia</taxon>
    </lineage>
</organism>
<dbReference type="Proteomes" id="UP000230423">
    <property type="component" value="Unassembled WGS sequence"/>
</dbReference>
<evidence type="ECO:0000313" key="1">
    <source>
        <dbReference type="EMBL" id="PIO65225.1"/>
    </source>
</evidence>
<dbReference type="EMBL" id="KZ349180">
    <property type="protein sequence ID" value="PIO65225.1"/>
    <property type="molecule type" value="Genomic_DNA"/>
</dbReference>
<gene>
    <name evidence="1" type="ORF">TELCIR_13115</name>
</gene>
<protein>
    <submittedName>
        <fullName evidence="1">Uncharacterized protein</fullName>
    </submittedName>
</protein>
<sequence>MHHLKQMKNEMLLMHQELGEWDRKYDELCEMIKRMDVTRRQLQDRIKEQQQRETTAKLTCIELDKKLHDLYGSIGENEDGTLKEDSNIDTMKYHFSITTSESHQEAPALADALKMSQNIKL</sequence>
<keyword evidence="2" id="KW-1185">Reference proteome</keyword>